<dbReference type="RefSeq" id="WP_339442504.1">
    <property type="nucleotide sequence ID" value="NZ_JBBHKQ010000003.1"/>
</dbReference>
<keyword evidence="3" id="KW-0804">Transcription</keyword>
<organism evidence="5 6">
    <name type="scientific">Ochrobactrum teleogrylli</name>
    <dbReference type="NCBI Taxonomy" id="2479765"/>
    <lineage>
        <taxon>Bacteria</taxon>
        <taxon>Pseudomonadati</taxon>
        <taxon>Pseudomonadota</taxon>
        <taxon>Alphaproteobacteria</taxon>
        <taxon>Hyphomicrobiales</taxon>
        <taxon>Brucellaceae</taxon>
        <taxon>Brucella/Ochrobactrum group</taxon>
        <taxon>Ochrobactrum</taxon>
    </lineage>
</organism>
<feature type="domain" description="HTH hxlR-type" evidence="4">
    <location>
        <begin position="42"/>
        <end position="148"/>
    </location>
</feature>
<evidence type="ECO:0000256" key="2">
    <source>
        <dbReference type="ARBA" id="ARBA00023125"/>
    </source>
</evidence>
<evidence type="ECO:0000256" key="1">
    <source>
        <dbReference type="ARBA" id="ARBA00023015"/>
    </source>
</evidence>
<dbReference type="Proteomes" id="UP001362311">
    <property type="component" value="Unassembled WGS sequence"/>
</dbReference>
<dbReference type="InterPro" id="IPR036390">
    <property type="entry name" value="WH_DNA-bd_sf"/>
</dbReference>
<sequence>MSLLLSKGKKAPERFILTKKRVLSGLKHTTPSSLPEKNHARAPDPKVEALVNDLIGRVADKWTMIILEILNEHEELRFTQLARHIPNISQKMLTQTLRQMERDGLVSRTVHAVVPPRVDYRLTDLGMSLGAAFCGVWIWAEANLQTVETARQKFDEQRS</sequence>
<dbReference type="InterPro" id="IPR002577">
    <property type="entry name" value="HTH_HxlR"/>
</dbReference>
<dbReference type="InterPro" id="IPR011991">
    <property type="entry name" value="ArsR-like_HTH"/>
</dbReference>
<protein>
    <submittedName>
        <fullName evidence="5">Helix-turn-helix domain-containing protein</fullName>
    </submittedName>
</protein>
<gene>
    <name evidence="5" type="ORF">WIX40_23210</name>
</gene>
<evidence type="ECO:0000259" key="4">
    <source>
        <dbReference type="PROSITE" id="PS51118"/>
    </source>
</evidence>
<dbReference type="Pfam" id="PF01638">
    <property type="entry name" value="HxlR"/>
    <property type="match status" value="1"/>
</dbReference>
<keyword evidence="1" id="KW-0805">Transcription regulation</keyword>
<accession>A0ABD5K4C5</accession>
<dbReference type="PANTHER" id="PTHR33204:SF39">
    <property type="entry name" value="TRANSCRIPTIONAL REGULATORY PROTEIN"/>
    <property type="match status" value="1"/>
</dbReference>
<reference evidence="5 6" key="1">
    <citation type="submission" date="2024-03" db="EMBL/GenBank/DDBJ databases">
        <title>Reference genomes for the five species model microbial community.</title>
        <authorList>
            <person name="Padfield D."/>
        </authorList>
    </citation>
    <scope>NUCLEOTIDE SEQUENCE [LARGE SCALE GENOMIC DNA]</scope>
    <source>
        <strain evidence="5 6">AB1</strain>
    </source>
</reference>
<dbReference type="GO" id="GO:0006355">
    <property type="term" value="P:regulation of DNA-templated transcription"/>
    <property type="evidence" value="ECO:0007669"/>
    <property type="project" value="UniProtKB-ARBA"/>
</dbReference>
<dbReference type="InterPro" id="IPR036388">
    <property type="entry name" value="WH-like_DNA-bd_sf"/>
</dbReference>
<dbReference type="CDD" id="cd00090">
    <property type="entry name" value="HTH_ARSR"/>
    <property type="match status" value="1"/>
</dbReference>
<name>A0ABD5K4C5_9HYPH</name>
<dbReference type="PROSITE" id="PS51118">
    <property type="entry name" value="HTH_HXLR"/>
    <property type="match status" value="1"/>
</dbReference>
<proteinExistence type="predicted"/>
<evidence type="ECO:0000313" key="6">
    <source>
        <dbReference type="Proteomes" id="UP001362311"/>
    </source>
</evidence>
<dbReference type="Gene3D" id="1.10.10.10">
    <property type="entry name" value="Winged helix-like DNA-binding domain superfamily/Winged helix DNA-binding domain"/>
    <property type="match status" value="1"/>
</dbReference>
<dbReference type="GO" id="GO:0003677">
    <property type="term" value="F:DNA binding"/>
    <property type="evidence" value="ECO:0007669"/>
    <property type="project" value="UniProtKB-KW"/>
</dbReference>
<dbReference type="PANTHER" id="PTHR33204">
    <property type="entry name" value="TRANSCRIPTIONAL REGULATOR, MARR FAMILY"/>
    <property type="match status" value="1"/>
</dbReference>
<evidence type="ECO:0000313" key="5">
    <source>
        <dbReference type="EMBL" id="MEJ5902990.1"/>
    </source>
</evidence>
<comment type="caution">
    <text evidence="5">The sequence shown here is derived from an EMBL/GenBank/DDBJ whole genome shotgun (WGS) entry which is preliminary data.</text>
</comment>
<evidence type="ECO:0000256" key="3">
    <source>
        <dbReference type="ARBA" id="ARBA00023163"/>
    </source>
</evidence>
<dbReference type="AlphaFoldDB" id="A0ABD5K4C5"/>
<dbReference type="EMBL" id="JBBHKQ010000003">
    <property type="protein sequence ID" value="MEJ5902990.1"/>
    <property type="molecule type" value="Genomic_DNA"/>
</dbReference>
<dbReference type="SUPFAM" id="SSF46785">
    <property type="entry name" value="Winged helix' DNA-binding domain"/>
    <property type="match status" value="1"/>
</dbReference>
<keyword evidence="2" id="KW-0238">DNA-binding</keyword>